<protein>
    <submittedName>
        <fullName evidence="1">Uncharacterized protein</fullName>
    </submittedName>
</protein>
<evidence type="ECO:0000313" key="2">
    <source>
        <dbReference type="Proteomes" id="UP000583266"/>
    </source>
</evidence>
<dbReference type="Proteomes" id="UP000583266">
    <property type="component" value="Unassembled WGS sequence"/>
</dbReference>
<keyword evidence="2" id="KW-1185">Reference proteome</keyword>
<gene>
    <name evidence="1" type="ORF">HHL17_26225</name>
</gene>
<accession>A0A848GU96</accession>
<sequence length="286" mass="32915">MRTLESFRANEMHRNCFAPYRGVYYKVEQLSNEYVTDALYLNWNNLKHLEQSTDVLYRGRNNTSSVIMWYISISHFTNELLELACIHTRKNFTIYASSGLTDKLKEIVTLLKLDTQGLAITDLLLKLEEYEALYNALTQQTKSQLPKMHHTYFSENAHLLNQADSLQAMLIAYEVFELFRNCIGGWDIMPIIDLAINGLRKSENLDVLILNVILPSAIDLLSKYQLTTKLNLSPIFQSYAQSPILPVDLVAMAQKIRQEPQFILTNAAGATDIINGHFMEYCKKYQ</sequence>
<name>A0A848GU96_9BACT</name>
<proteinExistence type="predicted"/>
<dbReference type="AlphaFoldDB" id="A0A848GU96"/>
<evidence type="ECO:0000313" key="1">
    <source>
        <dbReference type="EMBL" id="NML40722.1"/>
    </source>
</evidence>
<reference evidence="1 2" key="1">
    <citation type="submission" date="2020-04" db="EMBL/GenBank/DDBJ databases">
        <title>Chitinophaga sp. G-6-1-13 sp. nov., isolated from soil.</title>
        <authorList>
            <person name="Dahal R.H."/>
            <person name="Chaudhary D.K."/>
        </authorList>
    </citation>
    <scope>NUCLEOTIDE SEQUENCE [LARGE SCALE GENOMIC DNA]</scope>
    <source>
        <strain evidence="1 2">G-6-1-13</strain>
    </source>
</reference>
<dbReference type="RefSeq" id="WP_169227805.1">
    <property type="nucleotide sequence ID" value="NZ_JABBGC010000003.1"/>
</dbReference>
<dbReference type="EMBL" id="JABBGC010000003">
    <property type="protein sequence ID" value="NML40722.1"/>
    <property type="molecule type" value="Genomic_DNA"/>
</dbReference>
<comment type="caution">
    <text evidence="1">The sequence shown here is derived from an EMBL/GenBank/DDBJ whole genome shotgun (WGS) entry which is preliminary data.</text>
</comment>
<organism evidence="1 2">
    <name type="scientific">Chitinophaga fulva</name>
    <dbReference type="NCBI Taxonomy" id="2728842"/>
    <lineage>
        <taxon>Bacteria</taxon>
        <taxon>Pseudomonadati</taxon>
        <taxon>Bacteroidota</taxon>
        <taxon>Chitinophagia</taxon>
        <taxon>Chitinophagales</taxon>
        <taxon>Chitinophagaceae</taxon>
        <taxon>Chitinophaga</taxon>
    </lineage>
</organism>